<evidence type="ECO:0000256" key="4">
    <source>
        <dbReference type="ARBA" id="ARBA00022840"/>
    </source>
</evidence>
<organism evidence="7 8">
    <name type="scientific">Candidatus Fimimorpha faecalis</name>
    <dbReference type="NCBI Taxonomy" id="2840824"/>
    <lineage>
        <taxon>Bacteria</taxon>
        <taxon>Bacillati</taxon>
        <taxon>Bacillota</taxon>
        <taxon>Clostridia</taxon>
        <taxon>Eubacteriales</taxon>
        <taxon>Candidatus Fimimorpha</taxon>
    </lineage>
</organism>
<accession>A0A9D1EHK8</accession>
<dbReference type="GO" id="GO:0004788">
    <property type="term" value="F:thiamine diphosphokinase activity"/>
    <property type="evidence" value="ECO:0007669"/>
    <property type="project" value="UniProtKB-UniRule"/>
</dbReference>
<dbReference type="PANTHER" id="PTHR41299:SF1">
    <property type="entry name" value="THIAMINE PYROPHOSPHOKINASE"/>
    <property type="match status" value="1"/>
</dbReference>
<protein>
    <recommendedName>
        <fullName evidence="5">Thiamine diphosphokinase</fullName>
        <ecNumber evidence="5">2.7.6.2</ecNumber>
    </recommendedName>
</protein>
<sequence>MKVLIVLGGTLSDPFLKEMYETYQADYVIVADGALEVMDRTGLCFHSLVGDFDTVAPELLQKYEHRLGLYVERHIPEKNETDSELALRIALSKQPTEIIILGATGGRMDHTIGNIHLMYQCMKQGIPCAIYDEWNKIQLIQNETVLDKKTSYGTYVSFLPFFESAQGVTLKGFRYPLTDANLEKGTTLAISNEIEAESASVVVEKGVLICIESKDPSKSV</sequence>
<evidence type="ECO:0000256" key="1">
    <source>
        <dbReference type="ARBA" id="ARBA00022679"/>
    </source>
</evidence>
<dbReference type="GO" id="GO:0006772">
    <property type="term" value="P:thiamine metabolic process"/>
    <property type="evidence" value="ECO:0007669"/>
    <property type="project" value="UniProtKB-UniRule"/>
</dbReference>
<reference evidence="7" key="1">
    <citation type="submission" date="2020-10" db="EMBL/GenBank/DDBJ databases">
        <authorList>
            <person name="Gilroy R."/>
        </authorList>
    </citation>
    <scope>NUCLEOTIDE SEQUENCE</scope>
    <source>
        <strain evidence="7">ChiW13-3771</strain>
    </source>
</reference>
<dbReference type="InterPro" id="IPR053149">
    <property type="entry name" value="TPK"/>
</dbReference>
<dbReference type="GO" id="GO:0030975">
    <property type="term" value="F:thiamine binding"/>
    <property type="evidence" value="ECO:0007669"/>
    <property type="project" value="InterPro"/>
</dbReference>
<dbReference type="Pfam" id="PF04263">
    <property type="entry name" value="TPK_catalytic"/>
    <property type="match status" value="1"/>
</dbReference>
<dbReference type="SUPFAM" id="SSF63862">
    <property type="entry name" value="Thiamin pyrophosphokinase, substrate-binding domain"/>
    <property type="match status" value="1"/>
</dbReference>
<keyword evidence="4" id="KW-0067">ATP-binding</keyword>
<evidence type="ECO:0000313" key="7">
    <source>
        <dbReference type="EMBL" id="HIR90068.1"/>
    </source>
</evidence>
<feature type="domain" description="Thiamin pyrophosphokinase thiamin-binding" evidence="6">
    <location>
        <begin position="133"/>
        <end position="209"/>
    </location>
</feature>
<dbReference type="InterPro" id="IPR036371">
    <property type="entry name" value="TPK_B1-bd_sf"/>
</dbReference>
<dbReference type="InterPro" id="IPR006282">
    <property type="entry name" value="Thi_PPkinase"/>
</dbReference>
<keyword evidence="3" id="KW-0418">Kinase</keyword>
<dbReference type="EC" id="2.7.6.2" evidence="5"/>
<keyword evidence="2" id="KW-0547">Nucleotide-binding</keyword>
<dbReference type="SUPFAM" id="SSF63999">
    <property type="entry name" value="Thiamin pyrophosphokinase, catalytic domain"/>
    <property type="match status" value="1"/>
</dbReference>
<dbReference type="NCBIfam" id="TIGR01378">
    <property type="entry name" value="thi_PPkinase"/>
    <property type="match status" value="1"/>
</dbReference>
<comment type="caution">
    <text evidence="7">The sequence shown here is derived from an EMBL/GenBank/DDBJ whole genome shotgun (WGS) entry which is preliminary data.</text>
</comment>
<dbReference type="GO" id="GO:0016301">
    <property type="term" value="F:kinase activity"/>
    <property type="evidence" value="ECO:0007669"/>
    <property type="project" value="UniProtKB-KW"/>
</dbReference>
<dbReference type="GO" id="GO:0005524">
    <property type="term" value="F:ATP binding"/>
    <property type="evidence" value="ECO:0007669"/>
    <property type="project" value="UniProtKB-KW"/>
</dbReference>
<evidence type="ECO:0000256" key="3">
    <source>
        <dbReference type="ARBA" id="ARBA00022777"/>
    </source>
</evidence>
<dbReference type="AlphaFoldDB" id="A0A9D1EHK8"/>
<evidence type="ECO:0000256" key="2">
    <source>
        <dbReference type="ARBA" id="ARBA00022741"/>
    </source>
</evidence>
<dbReference type="InterPro" id="IPR036759">
    <property type="entry name" value="TPK_catalytic_sf"/>
</dbReference>
<evidence type="ECO:0000313" key="8">
    <source>
        <dbReference type="Proteomes" id="UP000824201"/>
    </source>
</evidence>
<proteinExistence type="predicted"/>
<dbReference type="PANTHER" id="PTHR41299">
    <property type="entry name" value="THIAMINE PYROPHOSPHOKINASE"/>
    <property type="match status" value="1"/>
</dbReference>
<reference evidence="7" key="2">
    <citation type="journal article" date="2021" name="PeerJ">
        <title>Extensive microbial diversity within the chicken gut microbiome revealed by metagenomics and culture.</title>
        <authorList>
            <person name="Gilroy R."/>
            <person name="Ravi A."/>
            <person name="Getino M."/>
            <person name="Pursley I."/>
            <person name="Horton D.L."/>
            <person name="Alikhan N.F."/>
            <person name="Baker D."/>
            <person name="Gharbi K."/>
            <person name="Hall N."/>
            <person name="Watson M."/>
            <person name="Adriaenssens E.M."/>
            <person name="Foster-Nyarko E."/>
            <person name="Jarju S."/>
            <person name="Secka A."/>
            <person name="Antonio M."/>
            <person name="Oren A."/>
            <person name="Chaudhuri R.R."/>
            <person name="La Ragione R."/>
            <person name="Hildebrand F."/>
            <person name="Pallen M.J."/>
        </authorList>
    </citation>
    <scope>NUCLEOTIDE SEQUENCE</scope>
    <source>
        <strain evidence="7">ChiW13-3771</strain>
    </source>
</reference>
<dbReference type="Gene3D" id="3.40.50.10240">
    <property type="entry name" value="Thiamin pyrophosphokinase, catalytic domain"/>
    <property type="match status" value="1"/>
</dbReference>
<dbReference type="GO" id="GO:0009229">
    <property type="term" value="P:thiamine diphosphate biosynthetic process"/>
    <property type="evidence" value="ECO:0007669"/>
    <property type="project" value="InterPro"/>
</dbReference>
<evidence type="ECO:0000259" key="6">
    <source>
        <dbReference type="SMART" id="SM00983"/>
    </source>
</evidence>
<dbReference type="EMBL" id="DVHN01000196">
    <property type="protein sequence ID" value="HIR90068.1"/>
    <property type="molecule type" value="Genomic_DNA"/>
</dbReference>
<dbReference type="SMART" id="SM00983">
    <property type="entry name" value="TPK_B1_binding"/>
    <property type="match status" value="1"/>
</dbReference>
<keyword evidence="1 7" id="KW-0808">Transferase</keyword>
<evidence type="ECO:0000256" key="5">
    <source>
        <dbReference type="NCBIfam" id="TIGR01378"/>
    </source>
</evidence>
<dbReference type="CDD" id="cd07995">
    <property type="entry name" value="TPK"/>
    <property type="match status" value="1"/>
</dbReference>
<dbReference type="InterPro" id="IPR007373">
    <property type="entry name" value="Thiamin_PyroPKinase_B1-bd"/>
</dbReference>
<gene>
    <name evidence="7" type="ORF">IAC96_14080</name>
</gene>
<dbReference type="Pfam" id="PF04265">
    <property type="entry name" value="TPK_B1_binding"/>
    <property type="match status" value="1"/>
</dbReference>
<name>A0A9D1EHK8_9FIRM</name>
<dbReference type="InterPro" id="IPR007371">
    <property type="entry name" value="TPK_catalytic"/>
</dbReference>
<dbReference type="Proteomes" id="UP000824201">
    <property type="component" value="Unassembled WGS sequence"/>
</dbReference>